<dbReference type="Pfam" id="PF03152">
    <property type="entry name" value="UFD1_N1"/>
    <property type="match status" value="1"/>
</dbReference>
<protein>
    <submittedName>
        <fullName evidence="6">Uncharacterized protein</fullName>
    </submittedName>
</protein>
<evidence type="ECO:0000259" key="4">
    <source>
        <dbReference type="Pfam" id="PF03152"/>
    </source>
</evidence>
<comment type="caution">
    <text evidence="6">The sequence shown here is derived from an EMBL/GenBank/DDBJ whole genome shotgun (WGS) entry which is preliminary data.</text>
</comment>
<feature type="compositionally biased region" description="Polar residues" evidence="3">
    <location>
        <begin position="383"/>
        <end position="394"/>
    </location>
</feature>
<dbReference type="PANTHER" id="PTHR12555">
    <property type="entry name" value="UBIQUITIN FUSION DEGRADATON PROTEIN 1"/>
    <property type="match status" value="1"/>
</dbReference>
<comment type="similarity">
    <text evidence="1">Belongs to the UFD1 family.</text>
</comment>
<dbReference type="InterPro" id="IPR042299">
    <property type="entry name" value="Ufd1-like_Nn"/>
</dbReference>
<feature type="region of interest" description="Disordered" evidence="3">
    <location>
        <begin position="284"/>
        <end position="427"/>
    </location>
</feature>
<evidence type="ECO:0000259" key="5">
    <source>
        <dbReference type="Pfam" id="PF24842"/>
    </source>
</evidence>
<dbReference type="GO" id="GO:0031593">
    <property type="term" value="F:polyubiquitin modification-dependent protein binding"/>
    <property type="evidence" value="ECO:0007669"/>
    <property type="project" value="TreeGrafter"/>
</dbReference>
<keyword evidence="2" id="KW-0833">Ubl conjugation pathway</keyword>
<feature type="domain" description="Ubiquitin fusion degradation protein UFD1 N-terminal subdomain 2" evidence="5">
    <location>
        <begin position="209"/>
        <end position="284"/>
    </location>
</feature>
<evidence type="ECO:0000256" key="3">
    <source>
        <dbReference type="SAM" id="MobiDB-lite"/>
    </source>
</evidence>
<feature type="compositionally biased region" description="Basic and acidic residues" evidence="3">
    <location>
        <begin position="398"/>
        <end position="414"/>
    </location>
</feature>
<accession>A0A498KF08</accession>
<feature type="domain" description="Ubiquitin fusion degradation protein UFD1 N-terminal subdomain 1" evidence="4">
    <location>
        <begin position="111"/>
        <end position="207"/>
    </location>
</feature>
<feature type="compositionally biased region" description="Low complexity" evidence="3">
    <location>
        <begin position="359"/>
        <end position="373"/>
    </location>
</feature>
<dbReference type="InterPro" id="IPR055417">
    <property type="entry name" value="UFD1_N1"/>
</dbReference>
<dbReference type="GO" id="GO:0034098">
    <property type="term" value="C:VCP-NPL4-UFD1 AAA ATPase complex"/>
    <property type="evidence" value="ECO:0007669"/>
    <property type="project" value="TreeGrafter"/>
</dbReference>
<dbReference type="PANTHER" id="PTHR12555:SF21">
    <property type="entry name" value="UBIQUITIN FUSION DEGRADATION PROTEIN 1 HOMOLOG"/>
    <property type="match status" value="1"/>
</dbReference>
<evidence type="ECO:0000256" key="2">
    <source>
        <dbReference type="ARBA" id="ARBA00022786"/>
    </source>
</evidence>
<dbReference type="Gene3D" id="2.40.40.50">
    <property type="entry name" value="Ubiquitin fusion degradation protein UFD1, N-terminal domain"/>
    <property type="match status" value="1"/>
</dbReference>
<organism evidence="6 7">
    <name type="scientific">Malus domestica</name>
    <name type="common">Apple</name>
    <name type="synonym">Pyrus malus</name>
    <dbReference type="NCBI Taxonomy" id="3750"/>
    <lineage>
        <taxon>Eukaryota</taxon>
        <taxon>Viridiplantae</taxon>
        <taxon>Streptophyta</taxon>
        <taxon>Embryophyta</taxon>
        <taxon>Tracheophyta</taxon>
        <taxon>Spermatophyta</taxon>
        <taxon>Magnoliopsida</taxon>
        <taxon>eudicotyledons</taxon>
        <taxon>Gunneridae</taxon>
        <taxon>Pentapetalae</taxon>
        <taxon>rosids</taxon>
        <taxon>fabids</taxon>
        <taxon>Rosales</taxon>
        <taxon>Rosaceae</taxon>
        <taxon>Amygdaloideae</taxon>
        <taxon>Maleae</taxon>
        <taxon>Malus</taxon>
    </lineage>
</organism>
<evidence type="ECO:0000313" key="7">
    <source>
        <dbReference type="Proteomes" id="UP000290289"/>
    </source>
</evidence>
<dbReference type="InterPro" id="IPR055418">
    <property type="entry name" value="UFD1_N2"/>
</dbReference>
<dbReference type="GO" id="GO:0006511">
    <property type="term" value="P:ubiquitin-dependent protein catabolic process"/>
    <property type="evidence" value="ECO:0007669"/>
    <property type="project" value="InterPro"/>
</dbReference>
<feature type="compositionally biased region" description="Basic and acidic residues" evidence="3">
    <location>
        <begin position="43"/>
        <end position="57"/>
    </location>
</feature>
<reference evidence="6 7" key="1">
    <citation type="submission" date="2018-10" db="EMBL/GenBank/DDBJ databases">
        <title>A high-quality apple genome assembly.</title>
        <authorList>
            <person name="Hu J."/>
        </authorList>
    </citation>
    <scope>NUCLEOTIDE SEQUENCE [LARGE SCALE GENOMIC DNA]</scope>
    <source>
        <strain evidence="7">cv. HFTH1</strain>
        <tissue evidence="6">Young leaf</tissue>
    </source>
</reference>
<dbReference type="GO" id="GO:0036503">
    <property type="term" value="P:ERAD pathway"/>
    <property type="evidence" value="ECO:0007669"/>
    <property type="project" value="TreeGrafter"/>
</dbReference>
<dbReference type="EMBL" id="RDQH01000328">
    <property type="protein sequence ID" value="RXI05986.1"/>
    <property type="molecule type" value="Genomic_DNA"/>
</dbReference>
<dbReference type="Pfam" id="PF24842">
    <property type="entry name" value="UFD1_N2"/>
    <property type="match status" value="1"/>
</dbReference>
<feature type="compositionally biased region" description="Polar residues" evidence="3">
    <location>
        <begin position="341"/>
        <end position="357"/>
    </location>
</feature>
<evidence type="ECO:0000256" key="1">
    <source>
        <dbReference type="ARBA" id="ARBA00006043"/>
    </source>
</evidence>
<dbReference type="InterPro" id="IPR004854">
    <property type="entry name" value="Ufd1-like"/>
</dbReference>
<feature type="compositionally biased region" description="Basic and acidic residues" evidence="3">
    <location>
        <begin position="300"/>
        <end position="318"/>
    </location>
</feature>
<keyword evidence="7" id="KW-1185">Reference proteome</keyword>
<feature type="compositionally biased region" description="Basic and acidic residues" evidence="3">
    <location>
        <begin position="67"/>
        <end position="78"/>
    </location>
</feature>
<evidence type="ECO:0000313" key="6">
    <source>
        <dbReference type="EMBL" id="RXI05986.1"/>
    </source>
</evidence>
<feature type="region of interest" description="Disordered" evidence="3">
    <location>
        <begin position="1"/>
        <end position="110"/>
    </location>
</feature>
<gene>
    <name evidence="6" type="ORF">DVH24_018028</name>
</gene>
<sequence>MISEGYFSDSSDDDFVDAADYSRDSSDSEDVGESFVDYSSSSSEDHSSNSSEDHVSDSDFYGGYIEELSRNSSEDHVSDSGFRGGYVEELGCKPEEPGSDPEEPSSNSSSFEQLYRCYPVSVLNKEHLEKGDKIIMPLSALNRLLSNLQVNYPMLFELSNPGNSGRVAHCGVLEFVADEGLTFLPYWMMKKLLLQDGDLVQVKNKSLVKGTYMKLQPHTMEFLDVSDPKDVLETALRSYSCLATGDTFMVPYNNEEYYIDVIETKPSPAICIIDTDCEVDFAPPLDYVEPQKPAVPSTQSKERPTEAKKDEEPSEKIPKFIPFTGSARRLDGKPALDQSVAPVSSTEILEQNQQESENGTKGSMSSTSASTDRSNGKLVFGKISSNANCPTNETPKVAAEKSSQEQSHKAEKPKLQAFTGKKYTLQG</sequence>
<name>A0A498KF08_MALDO</name>
<proteinExistence type="inferred from homology"/>
<dbReference type="Proteomes" id="UP000290289">
    <property type="component" value="Chromosome 2"/>
</dbReference>
<dbReference type="AlphaFoldDB" id="A0A498KF08"/>
<dbReference type="STRING" id="3750.A0A498KF08"/>
<dbReference type="Gene3D" id="3.10.330.10">
    <property type="match status" value="1"/>
</dbReference>